<dbReference type="InterPro" id="IPR013783">
    <property type="entry name" value="Ig-like_fold"/>
</dbReference>
<sequence>MTSSGYSSDNETPFGSTVSSYIDLREVDGASNFREDFKIIEKKLSTATFNEQDWVKCKFSLVTDKKYSNVILMGDFTSWDSYPITLQACEKGYETTVMLLKGVYEYKFRADGKWTSDPQNPYKTANYGNSLLYVGINPLDWKCNHWRMPNLEYIRPNCNFWYFIEVPTGLTVEVGKAGLRKRPLYVFLPPGYESASSPLPVVYTIDGYDSFSNGNEGRFLDQFLDSKWKSGSLPEFIFVAIPSMEVAFPGFEKKDLFIKNFSEIENEAYLKFLIDIVVPTIKSKYNVSSDPKHSVIMGDHYGGLAAFVASLLYPETFGQAISLSPSFGYHDRNNSSIFDFMRSQKPTMKSLFYLDSSNIPGDNKHMTEAMATHLSKSKIPSVNYLHQNLCFDPLENKARLSNPDWQMRVEKALHFIFK</sequence>
<dbReference type="InterPro" id="IPR032640">
    <property type="entry name" value="AMPK1_CBM"/>
</dbReference>
<reference evidence="3 4" key="1">
    <citation type="journal article" date="2023" name="BMC Biol.">
        <title>The compact genome of the sponge Oopsacas minuta (Hexactinellida) is lacking key metazoan core genes.</title>
        <authorList>
            <person name="Santini S."/>
            <person name="Schenkelaars Q."/>
            <person name="Jourda C."/>
            <person name="Duchesne M."/>
            <person name="Belahbib H."/>
            <person name="Rocher C."/>
            <person name="Selva M."/>
            <person name="Riesgo A."/>
            <person name="Vervoort M."/>
            <person name="Leys S.P."/>
            <person name="Kodjabachian L."/>
            <person name="Le Bivic A."/>
            <person name="Borchiellini C."/>
            <person name="Claverie J.M."/>
            <person name="Renard E."/>
        </authorList>
    </citation>
    <scope>NUCLEOTIDE SEQUENCE [LARGE SCALE GENOMIC DNA]</scope>
    <source>
        <strain evidence="3">SPO-2</strain>
    </source>
</reference>
<dbReference type="AlphaFoldDB" id="A0AAV7K5R8"/>
<evidence type="ECO:0000313" key="4">
    <source>
        <dbReference type="Proteomes" id="UP001165289"/>
    </source>
</evidence>
<dbReference type="InterPro" id="IPR029058">
    <property type="entry name" value="AB_hydrolase_fold"/>
</dbReference>
<feature type="domain" description="AMP-activated protein kinase glycogen-binding" evidence="2">
    <location>
        <begin position="68"/>
        <end position="138"/>
    </location>
</feature>
<evidence type="ECO:0000259" key="2">
    <source>
        <dbReference type="Pfam" id="PF16561"/>
    </source>
</evidence>
<dbReference type="Pfam" id="PF16561">
    <property type="entry name" value="AMPK1_CBM"/>
    <property type="match status" value="1"/>
</dbReference>
<keyword evidence="4" id="KW-1185">Reference proteome</keyword>
<protein>
    <submittedName>
        <fullName evidence="3">1 carbohydrate esterase</fullName>
    </submittedName>
</protein>
<dbReference type="InterPro" id="IPR014756">
    <property type="entry name" value="Ig_E-set"/>
</dbReference>
<dbReference type="SUPFAM" id="SSF53474">
    <property type="entry name" value="alpha/beta-Hydrolases"/>
    <property type="match status" value="1"/>
</dbReference>
<dbReference type="Pfam" id="PF00756">
    <property type="entry name" value="Esterase"/>
    <property type="match status" value="1"/>
</dbReference>
<dbReference type="Gene3D" id="3.40.50.1820">
    <property type="entry name" value="alpha/beta hydrolase"/>
    <property type="match status" value="1"/>
</dbReference>
<dbReference type="InterPro" id="IPR050583">
    <property type="entry name" value="Mycobacterial_A85_antigen"/>
</dbReference>
<proteinExistence type="predicted"/>
<comment type="caution">
    <text evidence="3">The sequence shown here is derived from an EMBL/GenBank/DDBJ whole genome shotgun (WGS) entry which is preliminary data.</text>
</comment>
<dbReference type="InterPro" id="IPR000801">
    <property type="entry name" value="Esterase-like"/>
</dbReference>
<dbReference type="Gene3D" id="2.60.40.10">
    <property type="entry name" value="Immunoglobulins"/>
    <property type="match status" value="1"/>
</dbReference>
<evidence type="ECO:0000313" key="3">
    <source>
        <dbReference type="EMBL" id="KAI6655975.1"/>
    </source>
</evidence>
<accession>A0AAV7K5R8</accession>
<dbReference type="CDD" id="cd02859">
    <property type="entry name" value="E_set_AMPKbeta_like_N"/>
    <property type="match status" value="1"/>
</dbReference>
<dbReference type="Proteomes" id="UP001165289">
    <property type="component" value="Unassembled WGS sequence"/>
</dbReference>
<name>A0AAV7K5R8_9METZ</name>
<gene>
    <name evidence="3" type="ORF">LOD99_1709</name>
</gene>
<evidence type="ECO:0000256" key="1">
    <source>
        <dbReference type="ARBA" id="ARBA00025180"/>
    </source>
</evidence>
<dbReference type="EMBL" id="JAKMXF010000166">
    <property type="protein sequence ID" value="KAI6655975.1"/>
    <property type="molecule type" value="Genomic_DNA"/>
</dbReference>
<dbReference type="SUPFAM" id="SSF81296">
    <property type="entry name" value="E set domains"/>
    <property type="match status" value="1"/>
</dbReference>
<comment type="function">
    <text evidence="1">Non-catalytic subunit of AMP-activated protein kinase (AMPK), an energy sensor protein kinase that plays a key role in regulating cellular energy metabolism. In response to reduction of intracellular ATP levels, AMPK activates energy-producing pathways and inhibits energy-consuming processes: inhibits protein, carbohydrate and lipid biosynthesis, as well as cell growth and proliferation. AMPK acts via direct phosphorylation of metabolic enzymes, and by longer-term effects via phosphorylation of transcription regulators. Also acts as a regulator of cellular polarity by remodeling the actin cytoskeleton; probably by indirectly activating myosin. Beta non-catalytic subunit acts as a scaffold on which the AMPK complex assembles, via its C-terminus that bridges alpha (PRKAA1 or PRKAA2) and gamma subunits (PRKAG1, PRKAG2 or PRKAG3).</text>
</comment>
<dbReference type="PANTHER" id="PTHR48098">
    <property type="entry name" value="ENTEROCHELIN ESTERASE-RELATED"/>
    <property type="match status" value="1"/>
</dbReference>
<dbReference type="PANTHER" id="PTHR48098:SF6">
    <property type="entry name" value="FERRI-BACILLIBACTIN ESTERASE BESA"/>
    <property type="match status" value="1"/>
</dbReference>
<organism evidence="3 4">
    <name type="scientific">Oopsacas minuta</name>
    <dbReference type="NCBI Taxonomy" id="111878"/>
    <lineage>
        <taxon>Eukaryota</taxon>
        <taxon>Metazoa</taxon>
        <taxon>Porifera</taxon>
        <taxon>Hexactinellida</taxon>
        <taxon>Hexasterophora</taxon>
        <taxon>Lyssacinosida</taxon>
        <taxon>Leucopsacidae</taxon>
        <taxon>Oopsacas</taxon>
    </lineage>
</organism>